<dbReference type="Proteomes" id="UP000536179">
    <property type="component" value="Unassembled WGS sequence"/>
</dbReference>
<evidence type="ECO:0000256" key="1">
    <source>
        <dbReference type="SAM" id="MobiDB-lite"/>
    </source>
</evidence>
<feature type="region of interest" description="Disordered" evidence="1">
    <location>
        <begin position="67"/>
        <end position="89"/>
    </location>
</feature>
<evidence type="ECO:0000313" key="2">
    <source>
        <dbReference type="EMBL" id="MBB3207934.1"/>
    </source>
</evidence>
<sequence length="163" mass="18501">MSEADVHSIESLGELHRAVDHLSERLMLQGYQLRAVVSNAERHFTQECPTYWRGQLRRAEQRLSEALDSLSRKQSTSRSGETVAATEEKKQVARWTTRVRLCHERIDRARTIAVEMEQNCDKMKGPIADLMELAEVTLPQASTRLSGLIARLEAYQNNLPPSG</sequence>
<comment type="caution">
    <text evidence="2">The sequence shown here is derived from an EMBL/GenBank/DDBJ whole genome shotgun (WGS) entry which is preliminary data.</text>
</comment>
<reference evidence="2 3" key="1">
    <citation type="submission" date="2020-08" db="EMBL/GenBank/DDBJ databases">
        <title>Genomic Encyclopedia of Type Strains, Phase III (KMG-III): the genomes of soil and plant-associated and newly described type strains.</title>
        <authorList>
            <person name="Whitman W."/>
        </authorList>
    </citation>
    <scope>NUCLEOTIDE SEQUENCE [LARGE SCALE GENOMIC DNA]</scope>
    <source>
        <strain evidence="2 3">CECT 8075</strain>
    </source>
</reference>
<dbReference type="AlphaFoldDB" id="A0A7W5E195"/>
<gene>
    <name evidence="2" type="ORF">FHS27_003761</name>
</gene>
<proteinExistence type="predicted"/>
<protein>
    <submittedName>
        <fullName evidence="2">Uncharacterized protein</fullName>
    </submittedName>
</protein>
<dbReference type="RefSeq" id="WP_246420034.1">
    <property type="nucleotide sequence ID" value="NZ_JACHXU010000013.1"/>
</dbReference>
<keyword evidence="3" id="KW-1185">Reference proteome</keyword>
<name>A0A7W5E195_9BACT</name>
<dbReference type="EMBL" id="JACHXU010000013">
    <property type="protein sequence ID" value="MBB3207934.1"/>
    <property type="molecule type" value="Genomic_DNA"/>
</dbReference>
<organism evidence="2 3">
    <name type="scientific">Aporhodopirellula rubra</name>
    <dbReference type="NCBI Taxonomy" id="980271"/>
    <lineage>
        <taxon>Bacteria</taxon>
        <taxon>Pseudomonadati</taxon>
        <taxon>Planctomycetota</taxon>
        <taxon>Planctomycetia</taxon>
        <taxon>Pirellulales</taxon>
        <taxon>Pirellulaceae</taxon>
        <taxon>Aporhodopirellula</taxon>
    </lineage>
</organism>
<accession>A0A7W5E195</accession>
<evidence type="ECO:0000313" key="3">
    <source>
        <dbReference type="Proteomes" id="UP000536179"/>
    </source>
</evidence>